<dbReference type="WBParaSite" id="L893_g19083.t1">
    <property type="protein sequence ID" value="L893_g19083.t1"/>
    <property type="gene ID" value="L893_g19083"/>
</dbReference>
<dbReference type="AlphaFoldDB" id="A0A1I7YRW5"/>
<sequence length="75" mass="8412">MHHHSSNIQITICILDKILTFGHRWSRGPLGADPRGRVTPRTLRESFKRTLVVLYVVRGRCACSDARAGGSYVYG</sequence>
<evidence type="ECO:0000313" key="2">
    <source>
        <dbReference type="WBParaSite" id="L893_g19083.t1"/>
    </source>
</evidence>
<accession>A0A1I7YRW5</accession>
<proteinExistence type="predicted"/>
<name>A0A1I7YRW5_9BILA</name>
<dbReference type="Proteomes" id="UP000095287">
    <property type="component" value="Unplaced"/>
</dbReference>
<evidence type="ECO:0000313" key="1">
    <source>
        <dbReference type="Proteomes" id="UP000095287"/>
    </source>
</evidence>
<organism evidence="1 2">
    <name type="scientific">Steinernema glaseri</name>
    <dbReference type="NCBI Taxonomy" id="37863"/>
    <lineage>
        <taxon>Eukaryota</taxon>
        <taxon>Metazoa</taxon>
        <taxon>Ecdysozoa</taxon>
        <taxon>Nematoda</taxon>
        <taxon>Chromadorea</taxon>
        <taxon>Rhabditida</taxon>
        <taxon>Tylenchina</taxon>
        <taxon>Panagrolaimomorpha</taxon>
        <taxon>Strongyloidoidea</taxon>
        <taxon>Steinernematidae</taxon>
        <taxon>Steinernema</taxon>
    </lineage>
</organism>
<reference evidence="2" key="1">
    <citation type="submission" date="2016-11" db="UniProtKB">
        <authorList>
            <consortium name="WormBaseParasite"/>
        </authorList>
    </citation>
    <scope>IDENTIFICATION</scope>
</reference>
<keyword evidence="1" id="KW-1185">Reference proteome</keyword>
<protein>
    <submittedName>
        <fullName evidence="2">Secreted protein</fullName>
    </submittedName>
</protein>